<reference evidence="1 2" key="1">
    <citation type="submission" date="2018-08" db="EMBL/GenBank/DDBJ databases">
        <title>Chitinophagaceae sp. K23C18032701, a novel bacterium isolated from forest soil.</title>
        <authorList>
            <person name="Wang C."/>
        </authorList>
    </citation>
    <scope>NUCLEOTIDE SEQUENCE [LARGE SCALE GENOMIC DNA]</scope>
    <source>
        <strain evidence="1 2">K23C18032701</strain>
    </source>
</reference>
<dbReference type="AlphaFoldDB" id="A0A3E1NJS3"/>
<gene>
    <name evidence="1" type="ORF">DXN05_11735</name>
</gene>
<keyword evidence="2" id="KW-1185">Reference proteome</keyword>
<comment type="caution">
    <text evidence="1">The sequence shown here is derived from an EMBL/GenBank/DDBJ whole genome shotgun (WGS) entry which is preliminary data.</text>
</comment>
<evidence type="ECO:0000313" key="2">
    <source>
        <dbReference type="Proteomes" id="UP000261284"/>
    </source>
</evidence>
<evidence type="ECO:0000313" key="1">
    <source>
        <dbReference type="EMBL" id="RFM28185.1"/>
    </source>
</evidence>
<accession>A0A3E1NJS3</accession>
<name>A0A3E1NJS3_9BACT</name>
<organism evidence="1 2">
    <name type="scientific">Deminuibacter soli</name>
    <dbReference type="NCBI Taxonomy" id="2291815"/>
    <lineage>
        <taxon>Bacteria</taxon>
        <taxon>Pseudomonadati</taxon>
        <taxon>Bacteroidota</taxon>
        <taxon>Chitinophagia</taxon>
        <taxon>Chitinophagales</taxon>
        <taxon>Chitinophagaceae</taxon>
        <taxon>Deminuibacter</taxon>
    </lineage>
</organism>
<dbReference type="Proteomes" id="UP000261284">
    <property type="component" value="Unassembled WGS sequence"/>
</dbReference>
<proteinExistence type="predicted"/>
<protein>
    <submittedName>
        <fullName evidence="1">Uncharacterized protein</fullName>
    </submittedName>
</protein>
<dbReference type="EMBL" id="QTJU01000003">
    <property type="protein sequence ID" value="RFM28185.1"/>
    <property type="molecule type" value="Genomic_DNA"/>
</dbReference>
<sequence length="64" mass="7196">MLTPVFIFAYCKNCYAFQNTFAAMVPYSFANRLFNGILLFCYARKNSSPGSNTGCRTIAPLIKQ</sequence>